<feature type="region of interest" description="Disordered" evidence="1">
    <location>
        <begin position="715"/>
        <end position="785"/>
    </location>
</feature>
<accession>A0A2J6PU98</accession>
<feature type="compositionally biased region" description="Basic and acidic residues" evidence="1">
    <location>
        <begin position="756"/>
        <end position="765"/>
    </location>
</feature>
<feature type="compositionally biased region" description="Basic residues" evidence="1">
    <location>
        <begin position="479"/>
        <end position="490"/>
    </location>
</feature>
<evidence type="ECO:0000256" key="1">
    <source>
        <dbReference type="SAM" id="MobiDB-lite"/>
    </source>
</evidence>
<evidence type="ECO:0008006" key="4">
    <source>
        <dbReference type="Google" id="ProtNLM"/>
    </source>
</evidence>
<feature type="compositionally biased region" description="Basic and acidic residues" evidence="1">
    <location>
        <begin position="65"/>
        <end position="86"/>
    </location>
</feature>
<feature type="compositionally biased region" description="Basic and acidic residues" evidence="1">
    <location>
        <begin position="20"/>
        <end position="38"/>
    </location>
</feature>
<feature type="compositionally biased region" description="Gly residues" evidence="1">
    <location>
        <begin position="532"/>
        <end position="541"/>
    </location>
</feature>
<sequence length="785" mass="84966">MSQIDPYDDDHRRHRHRSHRDRDERRDAESRYDDRAPRYVETQETYVRSPVGPGPEAAYGVRTTDMIRRPVREDSDLSIEEVRRDFPPPAGAYVQQRALVREDRYGPPVRSRSAERGPQYGAYLGDPRRSDRDLNDRHGRKSTTYAEQEIKPRRRSLSRNQKIIAAVGGAALAVGGKELWDRKQAGDGRPISRNPLQTAAVGAAGAFAAYEGAELYAKHAGKTEEKVKTYIAHQGRNGEVAEYYSSDEETVKGKKGRRKSIVESALGLAGLGAAAKAVSGKKGHSRRGSDDSFDDTRSRRSRSRGGSGRAPEGAAKFQQAAKAALLAGATEAFRVRNEPGGWGGDKGKRILTAAIGAGGIDAAADHDPEHKSKRHILEAVVGGLAGNRLINGSRSNVEDDGRSSRGGRSRSRSRGPSGSGGGAGLAALATAGLGALAGKKLLDSRDRSRSRGGDRSRSRGGDSRRRRDSPDSYDSRSPSPKRGKDRKRSKSVTDMARKGLAALGIGEAVEGGKSRENVREIEETHVRRTRRSGGGGGGRGSGSDEDYRGSRRSRDAGGYAESRGDPYGNPRYADSRSSNVDSRSGGGGGRSARQKDGQKNKRIAEGKPDASDSDSSLGSSSGDEKRIKKMKGKQLLTAGLATVATIHAAHNIYQSMEKRDARHKAVQEGEMTPEEARKLKAKATLQDAASVGIAALGIKGAISEIKEANEMRHECREFREKKEERHKKRLERQKKKGGSESGGSRRQSNGNAQAPYDDRGPRYIDDNPYYSTSTLPAPPVGYNGR</sequence>
<dbReference type="Proteomes" id="UP000235672">
    <property type="component" value="Unassembled WGS sequence"/>
</dbReference>
<feature type="compositionally biased region" description="Low complexity" evidence="1">
    <location>
        <begin position="742"/>
        <end position="751"/>
    </location>
</feature>
<feature type="compositionally biased region" description="Basic and acidic residues" evidence="1">
    <location>
        <begin position="545"/>
        <end position="555"/>
    </location>
</feature>
<dbReference type="OrthoDB" id="5407645at2759"/>
<reference evidence="2 3" key="1">
    <citation type="submission" date="2016-05" db="EMBL/GenBank/DDBJ databases">
        <title>A degradative enzymes factory behind the ericoid mycorrhizal symbiosis.</title>
        <authorList>
            <consortium name="DOE Joint Genome Institute"/>
            <person name="Martino E."/>
            <person name="Morin E."/>
            <person name="Grelet G."/>
            <person name="Kuo A."/>
            <person name="Kohler A."/>
            <person name="Daghino S."/>
            <person name="Barry K."/>
            <person name="Choi C."/>
            <person name="Cichocki N."/>
            <person name="Clum A."/>
            <person name="Copeland A."/>
            <person name="Hainaut M."/>
            <person name="Haridas S."/>
            <person name="Labutti K."/>
            <person name="Lindquist E."/>
            <person name="Lipzen A."/>
            <person name="Khouja H.-R."/>
            <person name="Murat C."/>
            <person name="Ohm R."/>
            <person name="Olson A."/>
            <person name="Spatafora J."/>
            <person name="Veneault-Fourrey C."/>
            <person name="Henrissat B."/>
            <person name="Grigoriev I."/>
            <person name="Martin F."/>
            <person name="Perotto S."/>
        </authorList>
    </citation>
    <scope>NUCLEOTIDE SEQUENCE [LARGE SCALE GENOMIC DNA]</scope>
    <source>
        <strain evidence="2 3">UAMH 7357</strain>
    </source>
</reference>
<dbReference type="EMBL" id="KZ613499">
    <property type="protein sequence ID" value="PMD17593.1"/>
    <property type="molecule type" value="Genomic_DNA"/>
</dbReference>
<feature type="region of interest" description="Disordered" evidence="1">
    <location>
        <begin position="388"/>
        <end position="425"/>
    </location>
</feature>
<proteinExistence type="predicted"/>
<feature type="compositionally biased region" description="Basic and acidic residues" evidence="1">
    <location>
        <begin position="510"/>
        <end position="526"/>
    </location>
</feature>
<protein>
    <recommendedName>
        <fullName evidence="4">DUF3824 domain-containing protein</fullName>
    </recommendedName>
</protein>
<keyword evidence="3" id="KW-1185">Reference proteome</keyword>
<evidence type="ECO:0000313" key="2">
    <source>
        <dbReference type="EMBL" id="PMD17593.1"/>
    </source>
</evidence>
<feature type="compositionally biased region" description="Basic and acidic residues" evidence="1">
    <location>
        <begin position="440"/>
        <end position="474"/>
    </location>
</feature>
<organism evidence="2 3">
    <name type="scientific">Hyaloscypha hepaticicola</name>
    <dbReference type="NCBI Taxonomy" id="2082293"/>
    <lineage>
        <taxon>Eukaryota</taxon>
        <taxon>Fungi</taxon>
        <taxon>Dikarya</taxon>
        <taxon>Ascomycota</taxon>
        <taxon>Pezizomycotina</taxon>
        <taxon>Leotiomycetes</taxon>
        <taxon>Helotiales</taxon>
        <taxon>Hyaloscyphaceae</taxon>
        <taxon>Hyaloscypha</taxon>
    </lineage>
</organism>
<dbReference type="STRING" id="1745343.A0A2J6PU98"/>
<feature type="compositionally biased region" description="Basic and acidic residues" evidence="1">
    <location>
        <begin position="593"/>
        <end position="610"/>
    </location>
</feature>
<feature type="region of interest" description="Disordered" evidence="1">
    <location>
        <begin position="1"/>
        <end position="157"/>
    </location>
</feature>
<dbReference type="AlphaFoldDB" id="A0A2J6PU98"/>
<feature type="compositionally biased region" description="Basic and acidic residues" evidence="1">
    <location>
        <begin position="287"/>
        <end position="298"/>
    </location>
</feature>
<feature type="region of interest" description="Disordered" evidence="1">
    <location>
        <begin position="440"/>
        <end position="629"/>
    </location>
</feature>
<name>A0A2J6PU98_9HELO</name>
<feature type="compositionally biased region" description="Basic and acidic residues" evidence="1">
    <location>
        <begin position="126"/>
        <end position="137"/>
    </location>
</feature>
<feature type="compositionally biased region" description="Basic residues" evidence="1">
    <location>
        <begin position="724"/>
        <end position="736"/>
    </location>
</feature>
<evidence type="ECO:0000313" key="3">
    <source>
        <dbReference type="Proteomes" id="UP000235672"/>
    </source>
</evidence>
<gene>
    <name evidence="2" type="ORF">NA56DRAFT_648665</name>
</gene>
<feature type="region of interest" description="Disordered" evidence="1">
    <location>
        <begin position="277"/>
        <end position="318"/>
    </location>
</feature>